<gene>
    <name evidence="2" type="ORF">C1634_005200</name>
</gene>
<dbReference type="InterPro" id="IPR041657">
    <property type="entry name" value="HTH_17"/>
</dbReference>
<dbReference type="GO" id="GO:0003677">
    <property type="term" value="F:DNA binding"/>
    <property type="evidence" value="ECO:0007669"/>
    <property type="project" value="UniProtKB-KW"/>
</dbReference>
<evidence type="ECO:0000313" key="3">
    <source>
        <dbReference type="Proteomes" id="UP000236413"/>
    </source>
</evidence>
<keyword evidence="2" id="KW-0238">DNA-binding</keyword>
<proteinExistence type="predicted"/>
<protein>
    <submittedName>
        <fullName evidence="2">DNA-binding protein</fullName>
    </submittedName>
</protein>
<evidence type="ECO:0000313" key="2">
    <source>
        <dbReference type="EMBL" id="PWN63994.1"/>
    </source>
</evidence>
<dbReference type="Proteomes" id="UP000236413">
    <property type="component" value="Unassembled WGS sequence"/>
</dbReference>
<dbReference type="RefSeq" id="WP_103233815.1">
    <property type="nucleotide sequence ID" value="NZ_PPEG02000002.1"/>
</dbReference>
<evidence type="ECO:0000259" key="1">
    <source>
        <dbReference type="Pfam" id="PF12728"/>
    </source>
</evidence>
<accession>A0A316WRF5</accession>
<sequence>MTSTIRIEKVCQYCGTKFIAKTTVTRYCSHSCNKKAYKLEQRNTKIDYARYAVRNVEELKYQSMGPQVYLTVRETSAILKCSTKMVYFLISTGRLKAINLSVRKTRIKLQDLALIY</sequence>
<dbReference type="Pfam" id="PF12728">
    <property type="entry name" value="HTH_17"/>
    <property type="match status" value="1"/>
</dbReference>
<comment type="caution">
    <text evidence="2">The sequence shown here is derived from an EMBL/GenBank/DDBJ whole genome shotgun (WGS) entry which is preliminary data.</text>
</comment>
<reference evidence="2 3" key="1">
    <citation type="submission" date="2018-04" db="EMBL/GenBank/DDBJ databases">
        <title>Chryseobacterium oncorhynchi 701B-08T from rainbow trout, and Chryseobacterium viscerum 687B-08T from diseased fish.</title>
        <authorList>
            <person name="Jeong J.-J."/>
            <person name="Lee Y.J."/>
            <person name="Pathiraja D."/>
            <person name="Park B."/>
            <person name="Choi I.-G."/>
            <person name="Kim K.D."/>
        </authorList>
    </citation>
    <scope>NUCLEOTIDE SEQUENCE [LARGE SCALE GENOMIC DNA]</scope>
    <source>
        <strain evidence="2 3">687B-08</strain>
    </source>
</reference>
<organism evidence="2 3">
    <name type="scientific">Chryseobacterium viscerum</name>
    <dbReference type="NCBI Taxonomy" id="1037377"/>
    <lineage>
        <taxon>Bacteria</taxon>
        <taxon>Pseudomonadati</taxon>
        <taxon>Bacteroidota</taxon>
        <taxon>Flavobacteriia</taxon>
        <taxon>Flavobacteriales</taxon>
        <taxon>Weeksellaceae</taxon>
        <taxon>Chryseobacterium group</taxon>
        <taxon>Chryseobacterium</taxon>
    </lineage>
</organism>
<feature type="domain" description="Helix-turn-helix" evidence="1">
    <location>
        <begin position="69"/>
        <end position="112"/>
    </location>
</feature>
<dbReference type="EMBL" id="PPEG02000002">
    <property type="protein sequence ID" value="PWN63994.1"/>
    <property type="molecule type" value="Genomic_DNA"/>
</dbReference>
<dbReference type="AlphaFoldDB" id="A0A316WRF5"/>
<name>A0A316WRF5_9FLAO</name>